<protein>
    <recommendedName>
        <fullName evidence="3">Transcriptional regulator</fullName>
    </recommendedName>
</protein>
<dbReference type="STRING" id="1314751.GCA_001591425_03060"/>
<dbReference type="Proteomes" id="UP000215224">
    <property type="component" value="Chromosome"/>
</dbReference>
<proteinExistence type="predicted"/>
<dbReference type="EMBL" id="CP018866">
    <property type="protein sequence ID" value="AST93504.1"/>
    <property type="molecule type" value="Genomic_DNA"/>
</dbReference>
<gene>
    <name evidence="1" type="ORF">BC6307_20640</name>
</gene>
<reference evidence="1 2" key="1">
    <citation type="submission" date="2016-12" db="EMBL/GenBank/DDBJ databases">
        <title>The whole genome sequencing and assembly of Bacillus cohnii DSM 6307T strain.</title>
        <authorList>
            <person name="Lee Y.-J."/>
            <person name="Yi H."/>
            <person name="Bahn Y.-S."/>
            <person name="Kim J.F."/>
            <person name="Lee D.-W."/>
        </authorList>
    </citation>
    <scope>NUCLEOTIDE SEQUENCE [LARGE SCALE GENOMIC DNA]</scope>
    <source>
        <strain evidence="1 2">DSM 6307</strain>
    </source>
</reference>
<sequence length="435" mass="49969">MNIRVGVVGPEDSLIEMMKVGQHFPDLHLIPFVYEKTEETEDIIAKNSTSVDQWFFSGQSPYYYALNKGIITEENASYIPLHGSSFLTTLLEAFLQEGKIHSNISLDTIQVNEIDQSMPSLLNNGLTIQCHSYDGYIPSDDIIEFHQRLYEQGKSEIAFTCIRSVYNELKALQIPVYRVIQREYATHQALEQVREKGQVSLYKKSQLVILGIEVMHTTRLQDNYYSFKLKHQELELKRVLLDFTENINGSIVKIGDDLHFIYTTRGELEYFQANRSLHEVMKEINVNSNLQTRIGVGYGITVLEAEQNVRMAFDHARTYDEAVVIEVTEEKEVLVSLNPTDQLSFQTQSVGDMWENHIKDAHISSSVVSKIMSLANHYNKETLTSQDLSRWLKSTERNARRILSELEKANLAVVTGEESGQRGRPRKIYKLMFNL</sequence>
<dbReference type="InterPro" id="IPR043128">
    <property type="entry name" value="Rev_trsase/Diguanyl_cyclase"/>
</dbReference>
<dbReference type="SUPFAM" id="SSF46785">
    <property type="entry name" value="Winged helix' DNA-binding domain"/>
    <property type="match status" value="1"/>
</dbReference>
<dbReference type="KEGG" id="bcoh:BC6307_20640"/>
<evidence type="ECO:0000313" key="1">
    <source>
        <dbReference type="EMBL" id="AST93504.1"/>
    </source>
</evidence>
<evidence type="ECO:0008006" key="3">
    <source>
        <dbReference type="Google" id="ProtNLM"/>
    </source>
</evidence>
<accession>A0A223KVV1</accession>
<dbReference type="RefSeq" id="WP_235858181.1">
    <property type="nucleotide sequence ID" value="NZ_CP018866.1"/>
</dbReference>
<keyword evidence="2" id="KW-1185">Reference proteome</keyword>
<dbReference type="Gene3D" id="3.30.70.270">
    <property type="match status" value="1"/>
</dbReference>
<name>A0A223KVV1_9BACI</name>
<dbReference type="AlphaFoldDB" id="A0A223KVV1"/>
<evidence type="ECO:0000313" key="2">
    <source>
        <dbReference type="Proteomes" id="UP000215224"/>
    </source>
</evidence>
<organism evidence="1 2">
    <name type="scientific">Sutcliffiella cohnii</name>
    <dbReference type="NCBI Taxonomy" id="33932"/>
    <lineage>
        <taxon>Bacteria</taxon>
        <taxon>Bacillati</taxon>
        <taxon>Bacillota</taxon>
        <taxon>Bacilli</taxon>
        <taxon>Bacillales</taxon>
        <taxon>Bacillaceae</taxon>
        <taxon>Sutcliffiella</taxon>
    </lineage>
</organism>
<dbReference type="InterPro" id="IPR036390">
    <property type="entry name" value="WH_DNA-bd_sf"/>
</dbReference>